<geneLocation type="plasmid" evidence="1 2">
    <name>unnamed</name>
</geneLocation>
<gene>
    <name evidence="1" type="ORF">DVR09_15600</name>
</gene>
<accession>A0A345YIX6</accession>
<proteinExistence type="predicted"/>
<reference evidence="1 2" key="1">
    <citation type="submission" date="2018-07" db="EMBL/GenBank/DDBJ databases">
        <title>Genome sequence of Erythrobacter strain YH-07, an antagonistic bacterium isolated from Yellow Sea.</title>
        <authorList>
            <person name="Tang T."/>
            <person name="Liu Q."/>
            <person name="Sun X."/>
        </authorList>
    </citation>
    <scope>NUCLEOTIDE SEQUENCE [LARGE SCALE GENOMIC DNA]</scope>
    <source>
        <strain evidence="1 2">YH-07</strain>
        <plasmid evidence="1 2">unnamed</plasmid>
    </source>
</reference>
<dbReference type="KEGG" id="err:DVR09_15600"/>
<keyword evidence="2" id="KW-1185">Reference proteome</keyword>
<evidence type="ECO:0000313" key="2">
    <source>
        <dbReference type="Proteomes" id="UP000254508"/>
    </source>
</evidence>
<protein>
    <submittedName>
        <fullName evidence="1">Uncharacterized protein</fullName>
    </submittedName>
</protein>
<evidence type="ECO:0000313" key="1">
    <source>
        <dbReference type="EMBL" id="AXK43878.1"/>
    </source>
</evidence>
<sequence>MTPNERALIRALRPFASIAAHLPADALKNEGFVEIDKDHPDIGLSARDFANAYKTVLAIDPAFRREQARQPDLIDRTFGHPRWGYLAYTLLGLTGGFLSAKLPDWAARLSEALATLL</sequence>
<dbReference type="EMBL" id="CP031358">
    <property type="protein sequence ID" value="AXK43878.1"/>
    <property type="molecule type" value="Genomic_DNA"/>
</dbReference>
<organism evidence="1 2">
    <name type="scientific">Erythrobacter aureus</name>
    <dbReference type="NCBI Taxonomy" id="2182384"/>
    <lineage>
        <taxon>Bacteria</taxon>
        <taxon>Pseudomonadati</taxon>
        <taxon>Pseudomonadota</taxon>
        <taxon>Alphaproteobacteria</taxon>
        <taxon>Sphingomonadales</taxon>
        <taxon>Erythrobacteraceae</taxon>
        <taxon>Erythrobacter/Porphyrobacter group</taxon>
        <taxon>Erythrobacter</taxon>
    </lineage>
</organism>
<name>A0A345YIX6_9SPHN</name>
<dbReference type="AlphaFoldDB" id="A0A345YIX6"/>
<dbReference type="RefSeq" id="WP_115418191.1">
    <property type="nucleotide sequence ID" value="NZ_CP031358.1"/>
</dbReference>
<dbReference type="Proteomes" id="UP000254508">
    <property type="component" value="Plasmid unnamed"/>
</dbReference>
<keyword evidence="1" id="KW-0614">Plasmid</keyword>